<dbReference type="InterPro" id="IPR012340">
    <property type="entry name" value="NA-bd_OB-fold"/>
</dbReference>
<evidence type="ECO:0000256" key="1">
    <source>
        <dbReference type="SAM" id="MobiDB-lite"/>
    </source>
</evidence>
<dbReference type="Gene3D" id="2.40.50.140">
    <property type="entry name" value="Nucleic acid-binding proteins"/>
    <property type="match status" value="2"/>
</dbReference>
<accession>A0A811R7U9</accession>
<dbReference type="CDD" id="cd04481">
    <property type="entry name" value="RPA1_DBD_B_like"/>
    <property type="match status" value="1"/>
</dbReference>
<evidence type="ECO:0000313" key="3">
    <source>
        <dbReference type="EMBL" id="CAD6266111.1"/>
    </source>
</evidence>
<feature type="compositionally biased region" description="Basic and acidic residues" evidence="1">
    <location>
        <begin position="545"/>
        <end position="556"/>
    </location>
</feature>
<dbReference type="Pfam" id="PF02721">
    <property type="entry name" value="DUF223"/>
    <property type="match status" value="1"/>
</dbReference>
<evidence type="ECO:0000259" key="2">
    <source>
        <dbReference type="Pfam" id="PF02721"/>
    </source>
</evidence>
<dbReference type="CDD" id="cd04480">
    <property type="entry name" value="RPA1_DBD_A_like"/>
    <property type="match status" value="1"/>
</dbReference>
<organism evidence="3 4">
    <name type="scientific">Miscanthus lutarioriparius</name>
    <dbReference type="NCBI Taxonomy" id="422564"/>
    <lineage>
        <taxon>Eukaryota</taxon>
        <taxon>Viridiplantae</taxon>
        <taxon>Streptophyta</taxon>
        <taxon>Embryophyta</taxon>
        <taxon>Tracheophyta</taxon>
        <taxon>Spermatophyta</taxon>
        <taxon>Magnoliopsida</taxon>
        <taxon>Liliopsida</taxon>
        <taxon>Poales</taxon>
        <taxon>Poaceae</taxon>
        <taxon>PACMAD clade</taxon>
        <taxon>Panicoideae</taxon>
        <taxon>Andropogonodae</taxon>
        <taxon>Andropogoneae</taxon>
        <taxon>Saccharinae</taxon>
        <taxon>Miscanthus</taxon>
    </lineage>
</organism>
<feature type="domain" description="Replication protein A 70 kDa DNA-binding subunit B/D first OB fold" evidence="2">
    <location>
        <begin position="71"/>
        <end position="175"/>
    </location>
</feature>
<gene>
    <name evidence="3" type="ORF">NCGR_LOCUS49416</name>
</gene>
<dbReference type="AlphaFoldDB" id="A0A811R7U9"/>
<evidence type="ECO:0000313" key="4">
    <source>
        <dbReference type="Proteomes" id="UP000604825"/>
    </source>
</evidence>
<comment type="caution">
    <text evidence="3">The sequence shown here is derived from an EMBL/GenBank/DDBJ whole genome shotgun (WGS) entry which is preliminary data.</text>
</comment>
<proteinExistence type="predicted"/>
<dbReference type="SUPFAM" id="SSF50249">
    <property type="entry name" value="Nucleic acid-binding proteins"/>
    <property type="match status" value="3"/>
</dbReference>
<dbReference type="EMBL" id="CAJGYO010000013">
    <property type="protein sequence ID" value="CAD6266111.1"/>
    <property type="molecule type" value="Genomic_DNA"/>
</dbReference>
<protein>
    <recommendedName>
        <fullName evidence="2">Replication protein A 70 kDa DNA-binding subunit B/D first OB fold domain-containing protein</fullName>
    </recommendedName>
</protein>
<dbReference type="PANTHER" id="PTHR47165:SF4">
    <property type="entry name" value="OS03G0429900 PROTEIN"/>
    <property type="match status" value="1"/>
</dbReference>
<feature type="region of interest" description="Disordered" evidence="1">
    <location>
        <begin position="494"/>
        <end position="519"/>
    </location>
</feature>
<dbReference type="Proteomes" id="UP000604825">
    <property type="component" value="Unassembled WGS sequence"/>
</dbReference>
<reference evidence="3" key="1">
    <citation type="submission" date="2020-10" db="EMBL/GenBank/DDBJ databases">
        <authorList>
            <person name="Han B."/>
            <person name="Lu T."/>
            <person name="Zhao Q."/>
            <person name="Huang X."/>
            <person name="Zhao Y."/>
        </authorList>
    </citation>
    <scope>NUCLEOTIDE SEQUENCE</scope>
</reference>
<name>A0A811R7U9_9POAL</name>
<sequence length="556" mass="61906">MSARLPSSSSFACTAFLLDLFLILIFRMTRLSVCSVLGRLYADLGYTCSASARRAHPTVAAGAHPTVRMDHTPLKEITPHSHQWTVRVRAVRFSECKNKEQPPKIVRVDFILIDEQGTTMEAQIPQNWIHMFMPQLKEASLYYIQFFQVVSARTTYRPVDHPFLARFTVHTRVREITTIPPTFPEYAYRVAPFEVLRARKQITEYCSDTIGVLQGCTHVRMQNTRGGPKAIRNVRITDGKDTMVVALWGEQAENFDAERYMEMATREPVIFLFAGVTASMFNGNVSLQGSSVCKWYVNPHIPEVAALRDSCIGRTPTPIWDGPGTSQAATENITVADLSTFDNPHVIYGNRYIVKVKIKNVLTDTSWWYRLSIVAVDPAASANTDATPTIELVFFGPIAEEIIGMPVDALIAMDGPSSAFLPTRIPALYGRQFELRVSASPMSLQRIGIIYQVDTVLATGDTSFLHQNPQLPEELPIVSASDTQATIDTQLDQPSLSDAHATPPPQHVHLTPEITDIHPDEKKKRAIGDVAAHETHDGSSGTGANKDRNVHRRLEL</sequence>
<dbReference type="OrthoDB" id="696691at2759"/>
<keyword evidence="4" id="KW-1185">Reference proteome</keyword>
<dbReference type="PANTHER" id="PTHR47165">
    <property type="entry name" value="OS03G0429900 PROTEIN"/>
    <property type="match status" value="1"/>
</dbReference>
<dbReference type="InterPro" id="IPR003871">
    <property type="entry name" value="RFA1B/D_OB_1st"/>
</dbReference>
<feature type="region of interest" description="Disordered" evidence="1">
    <location>
        <begin position="531"/>
        <end position="556"/>
    </location>
</feature>